<dbReference type="Gene3D" id="3.40.50.300">
    <property type="entry name" value="P-loop containing nucleotide triphosphate hydrolases"/>
    <property type="match status" value="1"/>
</dbReference>
<evidence type="ECO:0000256" key="6">
    <source>
        <dbReference type="ARBA" id="ARBA00022540"/>
    </source>
</evidence>
<dbReference type="InterPro" id="IPR000795">
    <property type="entry name" value="T_Tr_GTP-bd_dom"/>
</dbReference>
<feature type="compositionally biased region" description="Basic residues" evidence="13">
    <location>
        <begin position="1"/>
        <end position="11"/>
    </location>
</feature>
<reference evidence="15" key="1">
    <citation type="submission" date="2019-06" db="EMBL/GenBank/DDBJ databases">
        <authorList>
            <consortium name="Wellcome Sanger Institute Data Sharing"/>
        </authorList>
    </citation>
    <scope>NUCLEOTIDE SEQUENCE [LARGE SCALE GENOMIC DNA]</scope>
</reference>
<protein>
    <recommendedName>
        <fullName evidence="4">Eukaryotic translation initiation factor 5B</fullName>
        <ecNumber evidence="3">3.6.5.3</ecNumber>
    </recommendedName>
    <alternativeName>
        <fullName evidence="12">Translation initiation factor IF-2</fullName>
    </alternativeName>
</protein>
<feature type="region of interest" description="Disordered" evidence="13">
    <location>
        <begin position="173"/>
        <end position="255"/>
    </location>
</feature>
<evidence type="ECO:0000256" key="12">
    <source>
        <dbReference type="ARBA" id="ARBA00032478"/>
    </source>
</evidence>
<evidence type="ECO:0000256" key="9">
    <source>
        <dbReference type="ARBA" id="ARBA00022801"/>
    </source>
</evidence>
<dbReference type="InterPro" id="IPR036925">
    <property type="entry name" value="TIF_IF2_dom3_sf"/>
</dbReference>
<dbReference type="InterPro" id="IPR009000">
    <property type="entry name" value="Transl_B-barrel_sf"/>
</dbReference>
<dbReference type="PRINTS" id="PR00315">
    <property type="entry name" value="ELONGATNFCT"/>
</dbReference>
<dbReference type="SUPFAM" id="SSF52540">
    <property type="entry name" value="P-loop containing nucleoside triphosphate hydrolases"/>
    <property type="match status" value="1"/>
</dbReference>
<evidence type="ECO:0000256" key="1">
    <source>
        <dbReference type="ARBA" id="ARBA00004496"/>
    </source>
</evidence>
<dbReference type="InterPro" id="IPR005225">
    <property type="entry name" value="Small_GTP-bd"/>
</dbReference>
<dbReference type="Pfam" id="PF00009">
    <property type="entry name" value="GTP_EFTU"/>
    <property type="match status" value="1"/>
</dbReference>
<sequence>DKKKKDKKKKKGEKEKEEKEKKKGPSKATVKAMQEALAKMKEEEERAKREEEERLKRLEELEQQRLEQERLEQERKEKKKQKEKERKERLKKEGKLLTKAQREARARAEATLKVLQAQGVEVPSKDSVPKKKPVYGDKRKKKPTAQTPEGTALWRRVTRSSCLSELKKVHIKMKETAAAPQPAASEEEEEEDEEEDEEDEEEEDEEEESEEEEEEEEKKEEAPAVQTKRKGARESEDDSSESEEDDGRTKEERVYDRAKRRIEKRRAENLKNIDLDRLRAPVVCVLGHVDTGKTKILDKLRHTHVQDGEAGGITQQIGATNVPLDTIVEQTKMVKNFDRENIKIPGMLIIDTPGHESFSNLRNRGSSLCDIAILVVDVMHGLEPQTIESINLLKQKKCPFIVALNKIDRLYDWKKSPEADVVSTLKKQKKNTKDEFDERAKAVIVEFAQQGLNAALFHENKDPRTFVSLVPTSAHSGDGMGNLIALLVELTQSMLARRLAHCDELRAQVMEVKALPGMGTTIDVILINGRLREGETIIVPGVEGPIITQIRGLLLPPPLKELRVKNQYEKHKEVSTSQGVKILGKDLEKTLAGLPLLVAHREDEIPVLRDELVRELKQTLSSIKLEEKGVYVQASTLGSLEALLEFLRTSKVPYAGINIGPVHKKDVMKASTMLEHDPQFAVILAFDVKVERESQEMADSLGVRIFSAEIIYHLFDSFSKYREDYKKAKQDEFKHVAVFPVKLRVLPQFIFNSRDPIVMGVSVEAGVLHQGTPLCVPSKGITRASIDALKNWFRDEMQKSDWQLILELKKTFEII</sequence>
<dbReference type="AlphaFoldDB" id="A0A668A882"/>
<comment type="similarity">
    <text evidence="2">Belongs to the TRAFAC class translation factor GTPase superfamily. Classic translation factor GTPase family. IF-2 subfamily.</text>
</comment>
<dbReference type="InterPro" id="IPR023115">
    <property type="entry name" value="TIF_IF2_dom3"/>
</dbReference>
<feature type="compositionally biased region" description="Acidic residues" evidence="13">
    <location>
        <begin position="235"/>
        <end position="246"/>
    </location>
</feature>
<evidence type="ECO:0000256" key="7">
    <source>
        <dbReference type="ARBA" id="ARBA00022723"/>
    </source>
</evidence>
<keyword evidence="7" id="KW-0479">Metal-binding</keyword>
<dbReference type="EC" id="3.6.5.3" evidence="3"/>
<keyword evidence="10" id="KW-0648">Protein biosynthesis</keyword>
<feature type="compositionally biased region" description="Basic and acidic residues" evidence="13">
    <location>
        <begin position="38"/>
        <end position="110"/>
    </location>
</feature>
<dbReference type="SUPFAM" id="SSF50447">
    <property type="entry name" value="Translation proteins"/>
    <property type="match status" value="1"/>
</dbReference>
<evidence type="ECO:0000256" key="5">
    <source>
        <dbReference type="ARBA" id="ARBA00022490"/>
    </source>
</evidence>
<feature type="compositionally biased region" description="Acidic residues" evidence="13">
    <location>
        <begin position="185"/>
        <end position="218"/>
    </location>
</feature>
<evidence type="ECO:0000256" key="10">
    <source>
        <dbReference type="ARBA" id="ARBA00022917"/>
    </source>
</evidence>
<dbReference type="Pfam" id="PF11987">
    <property type="entry name" value="IF-2"/>
    <property type="match status" value="1"/>
</dbReference>
<dbReference type="Gene3D" id="3.40.50.10050">
    <property type="entry name" value="Translation initiation factor IF- 2, domain 3"/>
    <property type="match status" value="1"/>
</dbReference>
<dbReference type="InterPro" id="IPR027417">
    <property type="entry name" value="P-loop_NTPase"/>
</dbReference>
<comment type="subcellular location">
    <subcellularLocation>
        <location evidence="1">Cytoplasm</location>
    </subcellularLocation>
</comment>
<dbReference type="NCBIfam" id="NF003078">
    <property type="entry name" value="PRK04004.1"/>
    <property type="match status" value="1"/>
</dbReference>
<dbReference type="GO" id="GO:0005525">
    <property type="term" value="F:GTP binding"/>
    <property type="evidence" value="ECO:0007669"/>
    <property type="project" value="UniProtKB-KW"/>
</dbReference>
<keyword evidence="6" id="KW-0396">Initiation factor</keyword>
<evidence type="ECO:0000256" key="4">
    <source>
        <dbReference type="ARBA" id="ARBA00013824"/>
    </source>
</evidence>
<dbReference type="SUPFAM" id="SSF52156">
    <property type="entry name" value="Initiation factor IF2/eIF5b, domain 3"/>
    <property type="match status" value="1"/>
</dbReference>
<dbReference type="Proteomes" id="UP000472263">
    <property type="component" value="Chromosome 2"/>
</dbReference>
<feature type="compositionally biased region" description="Basic and acidic residues" evidence="13">
    <location>
        <begin position="123"/>
        <end position="137"/>
    </location>
</feature>
<evidence type="ECO:0000259" key="14">
    <source>
        <dbReference type="PROSITE" id="PS51722"/>
    </source>
</evidence>
<dbReference type="PANTHER" id="PTHR43381:SF4">
    <property type="entry name" value="EUKARYOTIC TRANSLATION INITIATION FACTOR 5B"/>
    <property type="match status" value="1"/>
</dbReference>
<evidence type="ECO:0000256" key="3">
    <source>
        <dbReference type="ARBA" id="ARBA00011986"/>
    </source>
</evidence>
<feature type="domain" description="Tr-type G" evidence="14">
    <location>
        <begin position="278"/>
        <end position="495"/>
    </location>
</feature>
<evidence type="ECO:0000313" key="16">
    <source>
        <dbReference type="Proteomes" id="UP000472263"/>
    </source>
</evidence>
<keyword evidence="11" id="KW-0342">GTP-binding</keyword>
<name>A0A668A882_9TELE</name>
<evidence type="ECO:0000256" key="8">
    <source>
        <dbReference type="ARBA" id="ARBA00022741"/>
    </source>
</evidence>
<dbReference type="Gene3D" id="2.40.30.10">
    <property type="entry name" value="Translation factors"/>
    <property type="match status" value="3"/>
</dbReference>
<keyword evidence="9" id="KW-0378">Hydrolase</keyword>
<dbReference type="PROSITE" id="PS51722">
    <property type="entry name" value="G_TR_2"/>
    <property type="match status" value="1"/>
</dbReference>
<evidence type="ECO:0000256" key="13">
    <source>
        <dbReference type="SAM" id="MobiDB-lite"/>
    </source>
</evidence>
<organism evidence="15 16">
    <name type="scientific">Myripristis murdjan</name>
    <name type="common">pinecone soldierfish</name>
    <dbReference type="NCBI Taxonomy" id="586833"/>
    <lineage>
        <taxon>Eukaryota</taxon>
        <taxon>Metazoa</taxon>
        <taxon>Chordata</taxon>
        <taxon>Craniata</taxon>
        <taxon>Vertebrata</taxon>
        <taxon>Euteleostomi</taxon>
        <taxon>Actinopterygii</taxon>
        <taxon>Neopterygii</taxon>
        <taxon>Teleostei</taxon>
        <taxon>Neoteleostei</taxon>
        <taxon>Acanthomorphata</taxon>
        <taxon>Holocentriformes</taxon>
        <taxon>Holocentridae</taxon>
        <taxon>Myripristis</taxon>
    </lineage>
</organism>
<dbReference type="Pfam" id="PF14578">
    <property type="entry name" value="GTP_EFTU_D4"/>
    <property type="match status" value="1"/>
</dbReference>
<dbReference type="InterPro" id="IPR029459">
    <property type="entry name" value="EFTU-type"/>
</dbReference>
<dbReference type="GO" id="GO:0003924">
    <property type="term" value="F:GTPase activity"/>
    <property type="evidence" value="ECO:0007669"/>
    <property type="project" value="InterPro"/>
</dbReference>
<dbReference type="GeneTree" id="ENSGT00940000163243"/>
<dbReference type="FunFam" id="3.40.50.300:FF:000112">
    <property type="entry name" value="Eukaryotic translation initiation factor 5B"/>
    <property type="match status" value="1"/>
</dbReference>
<gene>
    <name evidence="15" type="primary">eif5b</name>
</gene>
<dbReference type="FunFam" id="2.40.30.10:FF:000013">
    <property type="entry name" value="eukaryotic translation initiation factor 5B"/>
    <property type="match status" value="1"/>
</dbReference>
<feature type="region of interest" description="Disordered" evidence="13">
    <location>
        <begin position="1"/>
        <end position="160"/>
    </location>
</feature>
<accession>A0A668A882</accession>
<proteinExistence type="inferred from homology"/>
<dbReference type="NCBIfam" id="TIGR00231">
    <property type="entry name" value="small_GTP"/>
    <property type="match status" value="1"/>
</dbReference>
<evidence type="ECO:0000313" key="15">
    <source>
        <dbReference type="Ensembl" id="ENSMMDP00005041201.1"/>
    </source>
</evidence>
<feature type="compositionally biased region" description="Basic and acidic residues" evidence="13">
    <location>
        <begin position="12"/>
        <end position="23"/>
    </location>
</feature>
<dbReference type="FunFam" id="3.40.50.10050:FF:000002">
    <property type="entry name" value="Eukaryotic translation initiation factor 5B"/>
    <property type="match status" value="1"/>
</dbReference>
<keyword evidence="5" id="KW-0963">Cytoplasm</keyword>
<dbReference type="GO" id="GO:0005739">
    <property type="term" value="C:mitochondrion"/>
    <property type="evidence" value="ECO:0007669"/>
    <property type="project" value="TreeGrafter"/>
</dbReference>
<keyword evidence="8" id="KW-0547">Nucleotide-binding</keyword>
<dbReference type="PANTHER" id="PTHR43381">
    <property type="entry name" value="TRANSLATION INITIATION FACTOR IF-2-RELATED"/>
    <property type="match status" value="1"/>
</dbReference>
<dbReference type="InterPro" id="IPR015760">
    <property type="entry name" value="TIF_IF2"/>
</dbReference>
<dbReference type="GO" id="GO:0046872">
    <property type="term" value="F:metal ion binding"/>
    <property type="evidence" value="ECO:0007669"/>
    <property type="project" value="UniProtKB-KW"/>
</dbReference>
<evidence type="ECO:0000256" key="11">
    <source>
        <dbReference type="ARBA" id="ARBA00023134"/>
    </source>
</evidence>
<dbReference type="GO" id="GO:0003743">
    <property type="term" value="F:translation initiation factor activity"/>
    <property type="evidence" value="ECO:0007669"/>
    <property type="project" value="UniProtKB-KW"/>
</dbReference>
<reference evidence="15" key="3">
    <citation type="submission" date="2025-09" db="UniProtKB">
        <authorList>
            <consortium name="Ensembl"/>
        </authorList>
    </citation>
    <scope>IDENTIFICATION</scope>
</reference>
<dbReference type="Ensembl" id="ENSMMDT00005042040.1">
    <property type="protein sequence ID" value="ENSMMDP00005041201.1"/>
    <property type="gene ID" value="ENSMMDG00005019025.1"/>
</dbReference>
<keyword evidence="16" id="KW-1185">Reference proteome</keyword>
<dbReference type="CDD" id="cd03703">
    <property type="entry name" value="aeIF5B_II"/>
    <property type="match status" value="1"/>
</dbReference>
<dbReference type="CDD" id="cd01887">
    <property type="entry name" value="IF2_eIF5B"/>
    <property type="match status" value="1"/>
</dbReference>
<evidence type="ECO:0000256" key="2">
    <source>
        <dbReference type="ARBA" id="ARBA00007733"/>
    </source>
</evidence>
<reference evidence="15" key="2">
    <citation type="submission" date="2025-08" db="UniProtKB">
        <authorList>
            <consortium name="Ensembl"/>
        </authorList>
    </citation>
    <scope>IDENTIFICATION</scope>
</reference>